<protein>
    <submittedName>
        <fullName evidence="2">Uncharacterized protein</fullName>
    </submittedName>
</protein>
<reference evidence="3" key="1">
    <citation type="submission" date="2006-12" db="EMBL/GenBank/DDBJ databases">
        <title>Complete sequence of chromosome 1 of Verminephrobacter eiseniae EF01-2.</title>
        <authorList>
            <person name="Copeland A."/>
            <person name="Lucas S."/>
            <person name="Lapidus A."/>
            <person name="Barry K."/>
            <person name="Detter J.C."/>
            <person name="Glavina del Rio T."/>
            <person name="Dalin E."/>
            <person name="Tice H."/>
            <person name="Pitluck S."/>
            <person name="Chertkov O."/>
            <person name="Brettin T."/>
            <person name="Bruce D."/>
            <person name="Han C."/>
            <person name="Tapia R."/>
            <person name="Gilna P."/>
            <person name="Schmutz J."/>
            <person name="Larimer F."/>
            <person name="Land M."/>
            <person name="Hauser L."/>
            <person name="Kyrpides N."/>
            <person name="Kim E."/>
            <person name="Stahl D."/>
            <person name="Richardson P."/>
        </authorList>
    </citation>
    <scope>NUCLEOTIDE SEQUENCE [LARGE SCALE GENOMIC DNA]</scope>
    <source>
        <strain evidence="3">EF01-2</strain>
    </source>
</reference>
<organism evidence="2 3">
    <name type="scientific">Verminephrobacter eiseniae (strain EF01-2)</name>
    <dbReference type="NCBI Taxonomy" id="391735"/>
    <lineage>
        <taxon>Bacteria</taxon>
        <taxon>Pseudomonadati</taxon>
        <taxon>Pseudomonadota</taxon>
        <taxon>Betaproteobacteria</taxon>
        <taxon>Burkholderiales</taxon>
        <taxon>Comamonadaceae</taxon>
        <taxon>Verminephrobacter</taxon>
    </lineage>
</organism>
<dbReference type="AlphaFoldDB" id="A1WNU9"/>
<dbReference type="EMBL" id="CP000542">
    <property type="protein sequence ID" value="ABM59306.1"/>
    <property type="molecule type" value="Genomic_DNA"/>
</dbReference>
<evidence type="ECO:0000313" key="3">
    <source>
        <dbReference type="Proteomes" id="UP000000374"/>
    </source>
</evidence>
<sequence>MGTARPPEGAHTVAEGKGSPVNDKTEPITLKGLTWAHPRGYDPLVACASRYAQLSGHVRIEWRQRSLHDFGAAPI</sequence>
<dbReference type="Proteomes" id="UP000000374">
    <property type="component" value="Chromosome"/>
</dbReference>
<evidence type="ECO:0000313" key="2">
    <source>
        <dbReference type="EMBL" id="ABM59306.1"/>
    </source>
</evidence>
<dbReference type="OrthoDB" id="9811622at2"/>
<dbReference type="RefSeq" id="WP_011811297.1">
    <property type="nucleotide sequence ID" value="NC_008786.1"/>
</dbReference>
<proteinExistence type="predicted"/>
<dbReference type="HOGENOM" id="CLU_2670084_0_0_4"/>
<dbReference type="STRING" id="391735.Veis_3588"/>
<dbReference type="GeneID" id="76461988"/>
<accession>A1WNU9</accession>
<name>A1WNU9_VEREI</name>
<evidence type="ECO:0000256" key="1">
    <source>
        <dbReference type="SAM" id="MobiDB-lite"/>
    </source>
</evidence>
<dbReference type="KEGG" id="vei:Veis_3588"/>
<feature type="region of interest" description="Disordered" evidence="1">
    <location>
        <begin position="1"/>
        <end position="24"/>
    </location>
</feature>
<dbReference type="eggNOG" id="COG2182">
    <property type="taxonomic scope" value="Bacteria"/>
</dbReference>
<gene>
    <name evidence="2" type="ordered locus">Veis_3588</name>
</gene>
<keyword evidence="3" id="KW-1185">Reference proteome</keyword>